<accession>A2EFQ1</accession>
<protein>
    <submittedName>
        <fullName evidence="4">Uncharacterized protein</fullName>
    </submittedName>
</protein>
<dbReference type="Pfam" id="PF12796">
    <property type="entry name" value="Ank_2"/>
    <property type="match status" value="3"/>
</dbReference>
<dbReference type="STRING" id="5722.A2EFQ1"/>
<dbReference type="PROSITE" id="PS50088">
    <property type="entry name" value="ANK_REPEAT"/>
    <property type="match status" value="2"/>
</dbReference>
<proteinExistence type="predicted"/>
<dbReference type="Proteomes" id="UP000001542">
    <property type="component" value="Unassembled WGS sequence"/>
</dbReference>
<dbReference type="SUPFAM" id="SSF48403">
    <property type="entry name" value="Ankyrin repeat"/>
    <property type="match status" value="1"/>
</dbReference>
<dbReference type="SMR" id="A2EFQ1"/>
<dbReference type="PROSITE" id="PS50297">
    <property type="entry name" value="ANK_REP_REGION"/>
    <property type="match status" value="1"/>
</dbReference>
<evidence type="ECO:0000256" key="2">
    <source>
        <dbReference type="ARBA" id="ARBA00023043"/>
    </source>
</evidence>
<feature type="repeat" description="ANK" evidence="3">
    <location>
        <begin position="472"/>
        <end position="505"/>
    </location>
</feature>
<dbReference type="VEuPathDB" id="TrichDB:TVAGG3_0062570"/>
<dbReference type="EMBL" id="DS113376">
    <property type="protein sequence ID" value="EAY08546.1"/>
    <property type="molecule type" value="Genomic_DNA"/>
</dbReference>
<reference evidence="4" key="2">
    <citation type="journal article" date="2007" name="Science">
        <title>Draft genome sequence of the sexually transmitted pathogen Trichomonas vaginalis.</title>
        <authorList>
            <person name="Carlton J.M."/>
            <person name="Hirt R.P."/>
            <person name="Silva J.C."/>
            <person name="Delcher A.L."/>
            <person name="Schatz M."/>
            <person name="Zhao Q."/>
            <person name="Wortman J.R."/>
            <person name="Bidwell S.L."/>
            <person name="Alsmark U.C.M."/>
            <person name="Besteiro S."/>
            <person name="Sicheritz-Ponten T."/>
            <person name="Noel C.J."/>
            <person name="Dacks J.B."/>
            <person name="Foster P.G."/>
            <person name="Simillion C."/>
            <person name="Van de Peer Y."/>
            <person name="Miranda-Saavedra D."/>
            <person name="Barton G.J."/>
            <person name="Westrop G.D."/>
            <person name="Mueller S."/>
            <person name="Dessi D."/>
            <person name="Fiori P.L."/>
            <person name="Ren Q."/>
            <person name="Paulsen I."/>
            <person name="Zhang H."/>
            <person name="Bastida-Corcuera F.D."/>
            <person name="Simoes-Barbosa A."/>
            <person name="Brown M.T."/>
            <person name="Hayes R.D."/>
            <person name="Mukherjee M."/>
            <person name="Okumura C.Y."/>
            <person name="Schneider R."/>
            <person name="Smith A.J."/>
            <person name="Vanacova S."/>
            <person name="Villalvazo M."/>
            <person name="Haas B.J."/>
            <person name="Pertea M."/>
            <person name="Feldblyum T.V."/>
            <person name="Utterback T.R."/>
            <person name="Shu C.L."/>
            <person name="Osoegawa K."/>
            <person name="de Jong P.J."/>
            <person name="Hrdy I."/>
            <person name="Horvathova L."/>
            <person name="Zubacova Z."/>
            <person name="Dolezal P."/>
            <person name="Malik S.B."/>
            <person name="Logsdon J.M. Jr."/>
            <person name="Henze K."/>
            <person name="Gupta A."/>
            <person name="Wang C.C."/>
            <person name="Dunne R.L."/>
            <person name="Upcroft J.A."/>
            <person name="Upcroft P."/>
            <person name="White O."/>
            <person name="Salzberg S.L."/>
            <person name="Tang P."/>
            <person name="Chiu C.-H."/>
            <person name="Lee Y.-S."/>
            <person name="Embley T.M."/>
            <person name="Coombs G.H."/>
            <person name="Mottram J.C."/>
            <person name="Tachezy J."/>
            <person name="Fraser-Liggett C.M."/>
            <person name="Johnson P.J."/>
        </authorList>
    </citation>
    <scope>NUCLEOTIDE SEQUENCE [LARGE SCALE GENOMIC DNA]</scope>
    <source>
        <strain evidence="4">G3</strain>
    </source>
</reference>
<evidence type="ECO:0000256" key="3">
    <source>
        <dbReference type="PROSITE-ProRule" id="PRU00023"/>
    </source>
</evidence>
<dbReference type="AlphaFoldDB" id="A2EFQ1"/>
<keyword evidence="2 3" id="KW-0040">ANK repeat</keyword>
<reference evidence="4" key="1">
    <citation type="submission" date="2006-10" db="EMBL/GenBank/DDBJ databases">
        <authorList>
            <person name="Amadeo P."/>
            <person name="Zhao Q."/>
            <person name="Wortman J."/>
            <person name="Fraser-Liggett C."/>
            <person name="Carlton J."/>
        </authorList>
    </citation>
    <scope>NUCLEOTIDE SEQUENCE</scope>
    <source>
        <strain evidence="4">G3</strain>
    </source>
</reference>
<gene>
    <name evidence="4" type="ORF">TVAG_487730</name>
</gene>
<dbReference type="OrthoDB" id="7464126at2759"/>
<evidence type="ECO:0000256" key="1">
    <source>
        <dbReference type="ARBA" id="ARBA00022737"/>
    </source>
</evidence>
<dbReference type="PANTHER" id="PTHR24173">
    <property type="entry name" value="ANKYRIN REPEAT CONTAINING"/>
    <property type="match status" value="1"/>
</dbReference>
<feature type="repeat" description="ANK" evidence="3">
    <location>
        <begin position="677"/>
        <end position="710"/>
    </location>
</feature>
<organism evidence="4 5">
    <name type="scientific">Trichomonas vaginalis (strain ATCC PRA-98 / G3)</name>
    <dbReference type="NCBI Taxonomy" id="412133"/>
    <lineage>
        <taxon>Eukaryota</taxon>
        <taxon>Metamonada</taxon>
        <taxon>Parabasalia</taxon>
        <taxon>Trichomonadida</taxon>
        <taxon>Trichomonadidae</taxon>
        <taxon>Trichomonas</taxon>
    </lineage>
</organism>
<dbReference type="Gene3D" id="1.25.40.20">
    <property type="entry name" value="Ankyrin repeat-containing domain"/>
    <property type="match status" value="3"/>
</dbReference>
<keyword evidence="5" id="KW-1185">Reference proteome</keyword>
<evidence type="ECO:0000313" key="5">
    <source>
        <dbReference type="Proteomes" id="UP000001542"/>
    </source>
</evidence>
<dbReference type="RefSeq" id="XP_001320769.1">
    <property type="nucleotide sequence ID" value="XM_001320734.1"/>
</dbReference>
<dbReference type="VEuPathDB" id="TrichDB:TVAG_487730"/>
<dbReference type="SMART" id="SM00248">
    <property type="entry name" value="ANK"/>
    <property type="match status" value="14"/>
</dbReference>
<name>A2EFQ1_TRIV3</name>
<dbReference type="InterPro" id="IPR002110">
    <property type="entry name" value="Ankyrin_rpt"/>
</dbReference>
<dbReference type="InParanoid" id="A2EFQ1"/>
<dbReference type="InterPro" id="IPR036770">
    <property type="entry name" value="Ankyrin_rpt-contain_sf"/>
</dbReference>
<evidence type="ECO:0000313" key="4">
    <source>
        <dbReference type="EMBL" id="EAY08546.1"/>
    </source>
</evidence>
<sequence length="807" mass="90765">MEFFLSTKIPRGLKYVAELQMMLDNLSQDTVNDITVYILKSDLVSSPDKVRTLAHELLTYNVIYTKQKQELIILIMTLLQNQIPSNELHRLKMAILEECCLSDSNLDNEISKILLLRKLFLAGMINYKEMETILELVARTTGNSPEKFFVFFLSIAPEMHQRHLSLYNDMVQVLTNKTQFSQHLKLITKNLAQYEEENFKKLRELMLYGQEPNSLQYIIYNDDVESLKGYISKNPKLETLFWISPLDYSENPDINMISMAALYGSYNCFMLLAEKCLDILKLEAVLWGENLKILEYVLYKKNHEFFHDSLRNIGRFRCLKSIVYLLKNNQYTELELNKAFVSAVYYQNYHLIFKLIELGADINYRNPETGMTAFAIACKESHFSLLNTLIIRKTVDVNTKDLNGETPLIKSVKNCNSRVTKILLECDRVDLNAKDDNGYTALLYACRNASLYDVKLLMSKGEKINPNLKSKKGDFPLKFAVISGNEEIIDKLLEHPNIDVNNRDDEGCTALFHAARLSKSSTILQIMEQSEKADPNLSGSNGFSPLIISVLSGNVDCVKTLLSYERTDVNHKDGNGNTALIAACGIKNYEMAKLILAQKNLNINARGKLGNTALMTASMRGCKDIVELICNYQGVNVNLRNDNDNTPLHEAIRFKHKEVVLYLMKLKDIALNTPNKSGETPVAVAASSGDVEIMANLLTLRGIDANYTNGVNPTPLAIAIKAGNINLVRMMVLSPYVDVNMPSPPDSFSPAFIAASEGKSQILEAILRSPGIRSDLKPGNGAKFLFDAAEGNKEVIAVLERNGLSNS</sequence>
<dbReference type="Pfam" id="PF13637">
    <property type="entry name" value="Ank_4"/>
    <property type="match status" value="2"/>
</dbReference>
<keyword evidence="1" id="KW-0677">Repeat</keyword>
<dbReference type="KEGG" id="tva:4766448"/>
<dbReference type="eggNOG" id="KOG4177">
    <property type="taxonomic scope" value="Eukaryota"/>
</dbReference>
<dbReference type="PANTHER" id="PTHR24173:SF74">
    <property type="entry name" value="ANKYRIN REPEAT DOMAIN-CONTAINING PROTEIN 16"/>
    <property type="match status" value="1"/>
</dbReference>